<evidence type="ECO:0000256" key="2">
    <source>
        <dbReference type="SAM" id="Phobius"/>
    </source>
</evidence>
<keyword evidence="4" id="KW-0496">Mitochondrion</keyword>
<keyword evidence="5" id="KW-1185">Reference proteome</keyword>
<dbReference type="Proteomes" id="UP000290189">
    <property type="component" value="Unassembled WGS sequence"/>
</dbReference>
<dbReference type="AlphaFoldDB" id="A0A0G4ILF2"/>
<feature type="compositionally biased region" description="Basic and acidic residues" evidence="1">
    <location>
        <begin position="106"/>
        <end position="120"/>
    </location>
</feature>
<proteinExistence type="predicted"/>
<evidence type="ECO:0000256" key="1">
    <source>
        <dbReference type="SAM" id="MobiDB-lite"/>
    </source>
</evidence>
<reference evidence="4 6" key="2">
    <citation type="submission" date="2018-03" db="EMBL/GenBank/DDBJ databases">
        <authorList>
            <person name="Fogelqvist J."/>
        </authorList>
    </citation>
    <scope>NUCLEOTIDE SEQUENCE [LARGE SCALE GENOMIC DNA]</scope>
</reference>
<reference evidence="3 5" key="1">
    <citation type="submission" date="2015-02" db="EMBL/GenBank/DDBJ databases">
        <authorList>
            <person name="Chooi Y.-H."/>
        </authorList>
    </citation>
    <scope>NUCLEOTIDE SEQUENCE [LARGE SCALE GENOMIC DNA]</scope>
    <source>
        <strain evidence="3">E3</strain>
    </source>
</reference>
<gene>
    <name evidence="3" type="ORF">PBRA_004630</name>
    <name evidence="4" type="ORF">PLBR_LOCUS725</name>
</gene>
<feature type="region of interest" description="Disordered" evidence="1">
    <location>
        <begin position="81"/>
        <end position="133"/>
    </location>
</feature>
<evidence type="ECO:0000313" key="5">
    <source>
        <dbReference type="Proteomes" id="UP000039324"/>
    </source>
</evidence>
<protein>
    <submittedName>
        <fullName evidence="3">Uncharacterized protein</fullName>
    </submittedName>
</protein>
<geneLocation type="mitochondrion" evidence="4"/>
<keyword evidence="2" id="KW-0812">Transmembrane</keyword>
<feature type="region of interest" description="Disordered" evidence="1">
    <location>
        <begin position="1"/>
        <end position="29"/>
    </location>
</feature>
<dbReference type="Proteomes" id="UP000039324">
    <property type="component" value="Unassembled WGS sequence"/>
</dbReference>
<organism evidence="3 5">
    <name type="scientific">Plasmodiophora brassicae</name>
    <name type="common">Clubroot disease agent</name>
    <dbReference type="NCBI Taxonomy" id="37360"/>
    <lineage>
        <taxon>Eukaryota</taxon>
        <taxon>Sar</taxon>
        <taxon>Rhizaria</taxon>
        <taxon>Endomyxa</taxon>
        <taxon>Phytomyxea</taxon>
        <taxon>Plasmodiophorida</taxon>
        <taxon>Plasmodiophoridae</taxon>
        <taxon>Plasmodiophora</taxon>
    </lineage>
</organism>
<evidence type="ECO:0000313" key="3">
    <source>
        <dbReference type="EMBL" id="CEO95940.1"/>
    </source>
</evidence>
<dbReference type="EMBL" id="OVEO01000001">
    <property type="protein sequence ID" value="SPQ93510.1"/>
    <property type="molecule type" value="Genomic_DNA"/>
</dbReference>
<name>A0A0G4ILF2_PLABS</name>
<keyword evidence="2" id="KW-0472">Membrane</keyword>
<feature type="transmembrane region" description="Helical" evidence="2">
    <location>
        <begin position="160"/>
        <end position="181"/>
    </location>
</feature>
<keyword evidence="2" id="KW-1133">Transmembrane helix</keyword>
<dbReference type="EMBL" id="CDSF01000046">
    <property type="protein sequence ID" value="CEO95940.1"/>
    <property type="molecule type" value="Genomic_DNA"/>
</dbReference>
<sequence length="204" mass="21504">MVGGKVQWEGRAVPSDDESDLSGVGSGSDEEYLADAMSDRLNLTVKLGSFKDLAGPPAMFQINSGDVDEFLSRANKTVAEAGERADDAQSGFGGEAPVSSEARQVAAKESDSPTDDERPVVEGVGEGSIASDDAPVDYGLSEIRGASSSRARAVARAVKAAVVVAGLCVALPVAGLEALFWKARLLRDELRRRTAYWRSARPLF</sequence>
<accession>A0A0G4ILF2</accession>
<evidence type="ECO:0000313" key="4">
    <source>
        <dbReference type="EMBL" id="SPQ93510.1"/>
    </source>
</evidence>
<evidence type="ECO:0000313" key="6">
    <source>
        <dbReference type="Proteomes" id="UP000290189"/>
    </source>
</evidence>